<dbReference type="NCBIfam" id="TIGR01376">
    <property type="entry name" value="POMP_repeat"/>
    <property type="match status" value="1"/>
</dbReference>
<dbReference type="AlphaFoldDB" id="A0A3A4NQZ3"/>
<reference evidence="8 9" key="1">
    <citation type="journal article" date="2017" name="ISME J.">
        <title>Energy and carbon metabolisms in a deep terrestrial subsurface fluid microbial community.</title>
        <authorList>
            <person name="Momper L."/>
            <person name="Jungbluth S.P."/>
            <person name="Lee M.D."/>
            <person name="Amend J.P."/>
        </authorList>
    </citation>
    <scope>NUCLEOTIDE SEQUENCE [LARGE SCALE GENOMIC DNA]</scope>
    <source>
        <strain evidence="8">SURF_5</strain>
    </source>
</reference>
<protein>
    <recommendedName>
        <fullName evidence="10">Right handed beta helix domain-containing protein</fullName>
    </recommendedName>
</protein>
<dbReference type="PANTHER" id="PTHR11319">
    <property type="entry name" value="G PROTEIN-COUPLED RECEPTOR-RELATED"/>
    <property type="match status" value="1"/>
</dbReference>
<keyword evidence="5" id="KW-0732">Signal</keyword>
<evidence type="ECO:0000256" key="2">
    <source>
        <dbReference type="ARBA" id="ARBA00004442"/>
    </source>
</evidence>
<evidence type="ECO:0000256" key="4">
    <source>
        <dbReference type="ARBA" id="ARBA00022525"/>
    </source>
</evidence>
<dbReference type="PANTHER" id="PTHR11319:SF35">
    <property type="entry name" value="OUTER MEMBRANE PROTEIN PMPC-RELATED"/>
    <property type="match status" value="1"/>
</dbReference>
<evidence type="ECO:0000256" key="5">
    <source>
        <dbReference type="ARBA" id="ARBA00022729"/>
    </source>
</evidence>
<evidence type="ECO:0000256" key="7">
    <source>
        <dbReference type="ARBA" id="ARBA00023237"/>
    </source>
</evidence>
<keyword evidence="4" id="KW-0964">Secreted</keyword>
<evidence type="ECO:0008006" key="10">
    <source>
        <dbReference type="Google" id="ProtNLM"/>
    </source>
</evidence>
<accession>A0A3A4NQZ3</accession>
<dbReference type="Proteomes" id="UP000265882">
    <property type="component" value="Unassembled WGS sequence"/>
</dbReference>
<evidence type="ECO:0000256" key="3">
    <source>
        <dbReference type="ARBA" id="ARBA00004613"/>
    </source>
</evidence>
<dbReference type="InterPro" id="IPR012334">
    <property type="entry name" value="Pectin_lyas_fold"/>
</dbReference>
<proteinExistence type="predicted"/>
<gene>
    <name evidence="8" type="ORF">C4520_09805</name>
</gene>
<comment type="caution">
    <text evidence="8">The sequence shown here is derived from an EMBL/GenBank/DDBJ whole genome shotgun (WGS) entry which is preliminary data.</text>
</comment>
<comment type="subcellular location">
    <subcellularLocation>
        <location evidence="1">Cell envelope</location>
    </subcellularLocation>
    <subcellularLocation>
        <location evidence="2">Cell outer membrane</location>
    </subcellularLocation>
    <subcellularLocation>
        <location evidence="3">Secreted</location>
    </subcellularLocation>
</comment>
<dbReference type="GO" id="GO:0009279">
    <property type="term" value="C:cell outer membrane"/>
    <property type="evidence" value="ECO:0007669"/>
    <property type="project" value="UniProtKB-SubCell"/>
</dbReference>
<name>A0A3A4NQZ3_ABYX5</name>
<sequence length="486" mass="51196">MEAKLMKHLVATPLAIISWFLFFAASAPAGIIHVPADFITLQSALDAAANNDIVLVADGTYNGPNNKDLDFRGKSITLRSQNGPVSCVIDCEGEGRGFSFTGGGNQLVDGFTVLNGSADGGGATYIDTGSSAIIRNCRFIGNAAYLGGALYVDGASPIISGCTFSDNVAFFHGGAIYAADAAVTVENSAIIANESLVGGGGMTFFFSSSDIINCIIGENLTDSYGGGIDASHSTLTLTSSTIRGNSAWEAGGGVAFYDSNAVLSNCILWQDSAWEGDEIYLWEQSSVSVEYSDVMGGAAAAKIEIGSTLEWADGNLDADPLFADGPLGDYYLSQLAAGQSADSPCVDAGSDTAEALGLDAYTTRTDHQQDGGMVDMGYHYSPLTEILLLLPAAGETLSEAPFFCWTADGETNNVFAVEIKIGNSPWHSTYKDLKLVLDQTSWTMPESIWAMIPSGRTISWRVRGMDLGRDPKTAVTSIETRTIYKP</sequence>
<keyword evidence="7" id="KW-0998">Cell outer membrane</keyword>
<dbReference type="InterPro" id="IPR003368">
    <property type="entry name" value="POMP_repeat"/>
</dbReference>
<dbReference type="SUPFAM" id="SSF51126">
    <property type="entry name" value="Pectin lyase-like"/>
    <property type="match status" value="1"/>
</dbReference>
<keyword evidence="6" id="KW-0472">Membrane</keyword>
<evidence type="ECO:0000313" key="9">
    <source>
        <dbReference type="Proteomes" id="UP000265882"/>
    </source>
</evidence>
<dbReference type="EMBL" id="QZKU01000068">
    <property type="protein sequence ID" value="RJP21299.1"/>
    <property type="molecule type" value="Genomic_DNA"/>
</dbReference>
<evidence type="ECO:0000256" key="6">
    <source>
        <dbReference type="ARBA" id="ARBA00023136"/>
    </source>
</evidence>
<dbReference type="GO" id="GO:0005576">
    <property type="term" value="C:extracellular region"/>
    <property type="evidence" value="ECO:0007669"/>
    <property type="project" value="UniProtKB-SubCell"/>
</dbReference>
<organism evidence="8 9">
    <name type="scientific">Abyssobacteria bacterium (strain SURF_5)</name>
    <dbReference type="NCBI Taxonomy" id="2093360"/>
    <lineage>
        <taxon>Bacteria</taxon>
        <taxon>Pseudomonadati</taxon>
        <taxon>Candidatus Hydrogenedentota</taxon>
        <taxon>Candidatus Abyssobacteria</taxon>
    </lineage>
</organism>
<evidence type="ECO:0000313" key="8">
    <source>
        <dbReference type="EMBL" id="RJP21299.1"/>
    </source>
</evidence>
<dbReference type="Gene3D" id="2.160.20.10">
    <property type="entry name" value="Single-stranded right-handed beta-helix, Pectin lyase-like"/>
    <property type="match status" value="1"/>
</dbReference>
<evidence type="ECO:0000256" key="1">
    <source>
        <dbReference type="ARBA" id="ARBA00004196"/>
    </source>
</evidence>
<dbReference type="InterPro" id="IPR011050">
    <property type="entry name" value="Pectin_lyase_fold/virulence"/>
</dbReference>